<dbReference type="SMART" id="SM00422">
    <property type="entry name" value="HTH_MERR"/>
    <property type="match status" value="1"/>
</dbReference>
<sequence>MVDLHHNTKKLFTISDLSREFDVTTRSIRFYEDEGLLSPERVGRNRYYSPKERVRLMLLLRGKRLGFSLSDIKELFDIYDAPGEEPNALAHSIRLLQSRRTLLEQQRKDIDAVLKEINSFERQCKKTLTAMGGLELLNSNNSA</sequence>
<evidence type="ECO:0000256" key="1">
    <source>
        <dbReference type="ARBA" id="ARBA00023125"/>
    </source>
</evidence>
<gene>
    <name evidence="3" type="ORF">LIN78_13745</name>
</gene>
<dbReference type="PANTHER" id="PTHR30204">
    <property type="entry name" value="REDOX-CYCLING DRUG-SENSING TRANSCRIPTIONAL ACTIVATOR SOXR"/>
    <property type="match status" value="1"/>
</dbReference>
<reference evidence="3" key="1">
    <citation type="submission" date="2021-10" db="EMBL/GenBank/DDBJ databases">
        <title>The complete genome sequence of Leeia sp. TBRC 13508.</title>
        <authorList>
            <person name="Charoenyingcharoen P."/>
            <person name="Yukphan P."/>
        </authorList>
    </citation>
    <scope>NUCLEOTIDE SEQUENCE</scope>
    <source>
        <strain evidence="3">TBRC 13508</strain>
    </source>
</reference>
<keyword evidence="4" id="KW-1185">Reference proteome</keyword>
<protein>
    <submittedName>
        <fullName evidence="3">MerR family DNA-binding transcriptional regulator</fullName>
    </submittedName>
</protein>
<feature type="domain" description="HTH merR-type" evidence="2">
    <location>
        <begin position="11"/>
        <end position="78"/>
    </location>
</feature>
<dbReference type="Proteomes" id="UP001165395">
    <property type="component" value="Unassembled WGS sequence"/>
</dbReference>
<dbReference type="PROSITE" id="PS50937">
    <property type="entry name" value="HTH_MERR_2"/>
    <property type="match status" value="1"/>
</dbReference>
<dbReference type="SUPFAM" id="SSF46955">
    <property type="entry name" value="Putative DNA-binding domain"/>
    <property type="match status" value="1"/>
</dbReference>
<dbReference type="PANTHER" id="PTHR30204:SF58">
    <property type="entry name" value="HTH-TYPE TRANSCRIPTIONAL REGULATOR YFMP"/>
    <property type="match status" value="1"/>
</dbReference>
<evidence type="ECO:0000313" key="3">
    <source>
        <dbReference type="EMBL" id="MCB6184605.1"/>
    </source>
</evidence>
<dbReference type="InterPro" id="IPR009061">
    <property type="entry name" value="DNA-bd_dom_put_sf"/>
</dbReference>
<accession>A0ABS8D8T7</accession>
<organism evidence="3 4">
    <name type="scientific">Leeia speluncae</name>
    <dbReference type="NCBI Taxonomy" id="2884804"/>
    <lineage>
        <taxon>Bacteria</taxon>
        <taxon>Pseudomonadati</taxon>
        <taxon>Pseudomonadota</taxon>
        <taxon>Betaproteobacteria</taxon>
        <taxon>Neisseriales</taxon>
        <taxon>Leeiaceae</taxon>
        <taxon>Leeia</taxon>
    </lineage>
</organism>
<dbReference type="RefSeq" id="WP_227181416.1">
    <property type="nucleotide sequence ID" value="NZ_JAJBZT010000008.1"/>
</dbReference>
<proteinExistence type="predicted"/>
<evidence type="ECO:0000259" key="2">
    <source>
        <dbReference type="PROSITE" id="PS50937"/>
    </source>
</evidence>
<keyword evidence="1 3" id="KW-0238">DNA-binding</keyword>
<name>A0ABS8D8T7_9NEIS</name>
<dbReference type="GO" id="GO:0003677">
    <property type="term" value="F:DNA binding"/>
    <property type="evidence" value="ECO:0007669"/>
    <property type="project" value="UniProtKB-KW"/>
</dbReference>
<dbReference type="InterPro" id="IPR047057">
    <property type="entry name" value="MerR_fam"/>
</dbReference>
<comment type="caution">
    <text evidence="3">The sequence shown here is derived from an EMBL/GenBank/DDBJ whole genome shotgun (WGS) entry which is preliminary data.</text>
</comment>
<dbReference type="CDD" id="cd04776">
    <property type="entry name" value="HTH_GnyR"/>
    <property type="match status" value="1"/>
</dbReference>
<dbReference type="Pfam" id="PF13411">
    <property type="entry name" value="MerR_1"/>
    <property type="match status" value="1"/>
</dbReference>
<dbReference type="Gene3D" id="1.10.1660.10">
    <property type="match status" value="1"/>
</dbReference>
<dbReference type="EMBL" id="JAJBZT010000008">
    <property type="protein sequence ID" value="MCB6184605.1"/>
    <property type="molecule type" value="Genomic_DNA"/>
</dbReference>
<evidence type="ECO:0000313" key="4">
    <source>
        <dbReference type="Proteomes" id="UP001165395"/>
    </source>
</evidence>
<dbReference type="InterPro" id="IPR000551">
    <property type="entry name" value="MerR-type_HTH_dom"/>
</dbReference>